<dbReference type="EMBL" id="QKYU01000004">
    <property type="protein sequence ID" value="PZW48717.1"/>
    <property type="molecule type" value="Genomic_DNA"/>
</dbReference>
<evidence type="ECO:0000313" key="4">
    <source>
        <dbReference type="Proteomes" id="UP000249688"/>
    </source>
</evidence>
<evidence type="ECO:0000313" key="3">
    <source>
        <dbReference type="EMBL" id="PZW48717.1"/>
    </source>
</evidence>
<dbReference type="Pfam" id="PF03401">
    <property type="entry name" value="TctC"/>
    <property type="match status" value="1"/>
</dbReference>
<evidence type="ECO:0000256" key="2">
    <source>
        <dbReference type="SAM" id="SignalP"/>
    </source>
</evidence>
<dbReference type="SUPFAM" id="SSF53850">
    <property type="entry name" value="Periplasmic binding protein-like II"/>
    <property type="match status" value="1"/>
</dbReference>
<dbReference type="PANTHER" id="PTHR42928:SF5">
    <property type="entry name" value="BLR1237 PROTEIN"/>
    <property type="match status" value="1"/>
</dbReference>
<dbReference type="PROSITE" id="PS51318">
    <property type="entry name" value="TAT"/>
    <property type="match status" value="1"/>
</dbReference>
<dbReference type="Gene3D" id="3.40.190.150">
    <property type="entry name" value="Bordetella uptake gene, domain 1"/>
    <property type="match status" value="1"/>
</dbReference>
<dbReference type="PANTHER" id="PTHR42928">
    <property type="entry name" value="TRICARBOXYLATE-BINDING PROTEIN"/>
    <property type="match status" value="1"/>
</dbReference>
<dbReference type="OrthoDB" id="7259884at2"/>
<dbReference type="AlphaFoldDB" id="A0A2W7IRI0"/>
<protein>
    <submittedName>
        <fullName evidence="3">Tripartite-type tricarboxylate transporter receptor subunit TctC</fullName>
    </submittedName>
</protein>
<name>A0A2W7IRI0_9PROT</name>
<comment type="similarity">
    <text evidence="1">Belongs to the UPF0065 (bug) family.</text>
</comment>
<accession>A0A2W7IRI0</accession>
<dbReference type="CDD" id="cd13578">
    <property type="entry name" value="PBP2_Bug27"/>
    <property type="match status" value="1"/>
</dbReference>
<keyword evidence="4" id="KW-1185">Reference proteome</keyword>
<feature type="signal peptide" evidence="2">
    <location>
        <begin position="1"/>
        <end position="27"/>
    </location>
</feature>
<proteinExistence type="inferred from homology"/>
<dbReference type="RefSeq" id="WP_111397042.1">
    <property type="nucleotide sequence ID" value="NZ_QKYU01000004.1"/>
</dbReference>
<gene>
    <name evidence="3" type="ORF">C8P66_104134</name>
</gene>
<comment type="caution">
    <text evidence="3">The sequence shown here is derived from an EMBL/GenBank/DDBJ whole genome shotgun (WGS) entry which is preliminary data.</text>
</comment>
<keyword evidence="3" id="KW-0675">Receptor</keyword>
<dbReference type="InterPro" id="IPR005064">
    <property type="entry name" value="BUG"/>
</dbReference>
<dbReference type="InterPro" id="IPR042100">
    <property type="entry name" value="Bug_dom1"/>
</dbReference>
<feature type="chain" id="PRO_5016034802" evidence="2">
    <location>
        <begin position="28"/>
        <end position="330"/>
    </location>
</feature>
<dbReference type="Proteomes" id="UP000249688">
    <property type="component" value="Unassembled WGS sequence"/>
</dbReference>
<dbReference type="PIRSF" id="PIRSF017082">
    <property type="entry name" value="YflP"/>
    <property type="match status" value="1"/>
</dbReference>
<reference evidence="3 4" key="1">
    <citation type="submission" date="2018-06" db="EMBL/GenBank/DDBJ databases">
        <title>Genomic Encyclopedia of Archaeal and Bacterial Type Strains, Phase II (KMG-II): from individual species to whole genera.</title>
        <authorList>
            <person name="Goeker M."/>
        </authorList>
    </citation>
    <scope>NUCLEOTIDE SEQUENCE [LARGE SCALE GENOMIC DNA]</scope>
    <source>
        <strain evidence="3 4">DSM 24525</strain>
    </source>
</reference>
<dbReference type="InterPro" id="IPR006311">
    <property type="entry name" value="TAT_signal"/>
</dbReference>
<keyword evidence="2" id="KW-0732">Signal</keyword>
<evidence type="ECO:0000256" key="1">
    <source>
        <dbReference type="ARBA" id="ARBA00006987"/>
    </source>
</evidence>
<dbReference type="Gene3D" id="3.40.190.10">
    <property type="entry name" value="Periplasmic binding protein-like II"/>
    <property type="match status" value="1"/>
</dbReference>
<organism evidence="3 4">
    <name type="scientific">Humitalea rosea</name>
    <dbReference type="NCBI Taxonomy" id="990373"/>
    <lineage>
        <taxon>Bacteria</taxon>
        <taxon>Pseudomonadati</taxon>
        <taxon>Pseudomonadota</taxon>
        <taxon>Alphaproteobacteria</taxon>
        <taxon>Acetobacterales</taxon>
        <taxon>Roseomonadaceae</taxon>
        <taxon>Humitalea</taxon>
    </lineage>
</organism>
<sequence length="330" mass="35040">MTLITRRTALAAAATGALAARPMRAQAQGQWMPSRPVRLVVPFSGGGATDVTARILAEGLSTRLGQPVVIDNRPGAGGTIGADAVAKSDPDGHTLLMCTIGTASINRYLYARLPYNPDTDLVAVANANAVANGVMVHPTAMPAQDFRSFLALVKANPGKFNYATPGNGTSGHMCGELLKVKAGIDIAHVPYRGSATIMADLLAGRVEISIDNLPAYLPHIHENRLRILAVTSKDRWFAVPDAPTIIESGVPGFEAVAWFGVQAPGRTPKPILDRLGAMIVEICNEPTTITRFRDLGAEPMPMGASDFERWIASENTKWAEVVRVSGAKLD</sequence>